<dbReference type="Gene3D" id="3.30.450.20">
    <property type="entry name" value="PAS domain"/>
    <property type="match status" value="1"/>
</dbReference>
<name>A0A934W0C2_9RHOB</name>
<dbReference type="InterPro" id="IPR003122">
    <property type="entry name" value="Tar_rcpt_lig-bd"/>
</dbReference>
<dbReference type="EMBL" id="JAEPRQ010000004">
    <property type="protein sequence ID" value="MBK4216780.1"/>
    <property type="molecule type" value="Genomic_DNA"/>
</dbReference>
<evidence type="ECO:0000256" key="5">
    <source>
        <dbReference type="ARBA" id="ARBA00022481"/>
    </source>
</evidence>
<dbReference type="InterPro" id="IPR001789">
    <property type="entry name" value="Sig_transdc_resp-reg_receiver"/>
</dbReference>
<proteinExistence type="predicted"/>
<dbReference type="SMART" id="SM00448">
    <property type="entry name" value="REC"/>
    <property type="match status" value="1"/>
</dbReference>
<evidence type="ECO:0000256" key="12">
    <source>
        <dbReference type="ARBA" id="ARBA00023224"/>
    </source>
</evidence>
<keyword evidence="6 13" id="KW-0597">Phosphoprotein</keyword>
<dbReference type="Pfam" id="PF02203">
    <property type="entry name" value="TarH"/>
    <property type="match status" value="1"/>
</dbReference>
<dbReference type="Proteomes" id="UP000640485">
    <property type="component" value="Unassembled WGS sequence"/>
</dbReference>
<dbReference type="InterPro" id="IPR005467">
    <property type="entry name" value="His_kinase_dom"/>
</dbReference>
<organism evidence="18 19">
    <name type="scientific">Paracoccus caeni</name>
    <dbReference type="NCBI Taxonomy" id="657651"/>
    <lineage>
        <taxon>Bacteria</taxon>
        <taxon>Pseudomonadati</taxon>
        <taxon>Pseudomonadota</taxon>
        <taxon>Alphaproteobacteria</taxon>
        <taxon>Rhodobacterales</taxon>
        <taxon>Paracoccaceae</taxon>
        <taxon>Paracoccus</taxon>
    </lineage>
</organism>
<evidence type="ECO:0000259" key="15">
    <source>
        <dbReference type="PROSITE" id="PS50109"/>
    </source>
</evidence>
<dbReference type="SMART" id="SM00304">
    <property type="entry name" value="HAMP"/>
    <property type="match status" value="1"/>
</dbReference>
<sequence length="825" mass="89042">MSQTARLSIRARLLLALVALALATLVVGATGWISLRQASSRLDELHNETLAAVDQALAFSRHASDLATRAPYLLSLESPFLIAQEAEISRELIATMRAGLGSGDVYMAQTLQEISENIDALVAAITVRATLTDQVLRRNSQIGVLERRFSSFTDGVYAALPEVRDWLILQNMARSLQRAGEANNLVSVGEFQREFTTLGAQLESRPGSVARNDLAHLRELAAGPEGLFELRRLELGRQIAAHAALENIRRRVEAVSLYAAKVTADAQAKIAAERDYTLSSIAFSKGMIVVVGFISAVVALLAALFVSGYVTGNLRAISDAMIRLAVGDRSSRLPRGAHTGDEIGKLFHAFRSFRANALRLDRSNRQLARNNALFQNLYDAMSDGLAIISEDGALIARNSRLHHALRIDPALLNGRPDMAAILADAGWNRVEGPNGFAELNHADGRVVELRQSRLATGGSVMLLSDASERRELEERLRQAQRTEALGKIAGEVAHDFGNILSTISTSLHLIETAPPDRAAALRQSLGTALELGTSLTQRLLAFARRLHLEPEVMDLNELVAGIEDLIVLALDRDITLTIQPHDRPLMVRVDPGQMESALLNLCLNAAQAIEGVGNIHIRLDRGADNMALIEVSDSGRGMSPDVLARAMEPFYTARPDGTGTGLGLAMVYGFIRQSGGDVEIQSSPGRGTIVSLKLDLCVPDATAPRSLGRVLLVEDDASDARHARRVIGKAEITEVRQAADALQLIAASSAFDLVVTDLYLGTDPAGWRIAEAALSRDPQTRVVVTSGRLPASDPVTGRYPGRVFCLPKPIDAVAFAAGLQRRNDE</sequence>
<evidence type="ECO:0000256" key="3">
    <source>
        <dbReference type="ARBA" id="ARBA00012438"/>
    </source>
</evidence>
<evidence type="ECO:0000256" key="11">
    <source>
        <dbReference type="ARBA" id="ARBA00023136"/>
    </source>
</evidence>
<evidence type="ECO:0000256" key="9">
    <source>
        <dbReference type="ARBA" id="ARBA00022777"/>
    </source>
</evidence>
<dbReference type="Pfam" id="PF02518">
    <property type="entry name" value="HATPase_c"/>
    <property type="match status" value="1"/>
</dbReference>
<feature type="domain" description="Response regulatory" evidence="16">
    <location>
        <begin position="709"/>
        <end position="823"/>
    </location>
</feature>
<dbReference type="Pfam" id="PF00672">
    <property type="entry name" value="HAMP"/>
    <property type="match status" value="1"/>
</dbReference>
<comment type="catalytic activity">
    <reaction evidence="1">
        <text>ATP + protein L-histidine = ADP + protein N-phospho-L-histidine.</text>
        <dbReference type="EC" id="2.7.13.3"/>
    </reaction>
</comment>
<dbReference type="Gene3D" id="3.40.50.2300">
    <property type="match status" value="1"/>
</dbReference>
<accession>A0A934W0C2</accession>
<gene>
    <name evidence="18" type="ORF">JJJ17_12655</name>
</gene>
<reference evidence="18" key="1">
    <citation type="submission" date="2021-01" db="EMBL/GenBank/DDBJ databases">
        <title>Paracoccus amoyensis sp. nov., isolated from the surface seawater along the coast of Xiamen Island, China.</title>
        <authorList>
            <person name="Lyu L."/>
        </authorList>
    </citation>
    <scope>NUCLEOTIDE SEQUENCE</scope>
    <source>
        <strain evidence="18">MJ17</strain>
    </source>
</reference>
<dbReference type="InterPro" id="IPR004358">
    <property type="entry name" value="Sig_transdc_His_kin-like_C"/>
</dbReference>
<evidence type="ECO:0000256" key="1">
    <source>
        <dbReference type="ARBA" id="ARBA00000085"/>
    </source>
</evidence>
<evidence type="ECO:0000256" key="10">
    <source>
        <dbReference type="ARBA" id="ARBA00022989"/>
    </source>
</evidence>
<dbReference type="CDD" id="cd06225">
    <property type="entry name" value="HAMP"/>
    <property type="match status" value="1"/>
</dbReference>
<dbReference type="Gene3D" id="1.10.287.130">
    <property type="match status" value="1"/>
</dbReference>
<dbReference type="PROSITE" id="PS50885">
    <property type="entry name" value="HAMP"/>
    <property type="match status" value="1"/>
</dbReference>
<dbReference type="PANTHER" id="PTHR43065">
    <property type="entry name" value="SENSOR HISTIDINE KINASE"/>
    <property type="match status" value="1"/>
</dbReference>
<evidence type="ECO:0000313" key="19">
    <source>
        <dbReference type="Proteomes" id="UP000640485"/>
    </source>
</evidence>
<evidence type="ECO:0000256" key="4">
    <source>
        <dbReference type="ARBA" id="ARBA00022475"/>
    </source>
</evidence>
<dbReference type="InterPro" id="IPR003594">
    <property type="entry name" value="HATPase_dom"/>
</dbReference>
<keyword evidence="10 14" id="KW-1133">Transmembrane helix</keyword>
<dbReference type="GO" id="GO:0005886">
    <property type="term" value="C:plasma membrane"/>
    <property type="evidence" value="ECO:0007669"/>
    <property type="project" value="UniProtKB-SubCell"/>
</dbReference>
<dbReference type="GO" id="GO:0006935">
    <property type="term" value="P:chemotaxis"/>
    <property type="evidence" value="ECO:0007669"/>
    <property type="project" value="InterPro"/>
</dbReference>
<evidence type="ECO:0000256" key="8">
    <source>
        <dbReference type="ARBA" id="ARBA00022692"/>
    </source>
</evidence>
<dbReference type="AlphaFoldDB" id="A0A934W0C2"/>
<evidence type="ECO:0000313" key="18">
    <source>
        <dbReference type="EMBL" id="MBK4216780.1"/>
    </source>
</evidence>
<evidence type="ECO:0000259" key="17">
    <source>
        <dbReference type="PROSITE" id="PS50885"/>
    </source>
</evidence>
<dbReference type="Gene3D" id="3.30.565.10">
    <property type="entry name" value="Histidine kinase-like ATPase, C-terminal domain"/>
    <property type="match status" value="1"/>
</dbReference>
<keyword evidence="12" id="KW-0807">Transducer</keyword>
<dbReference type="GO" id="GO:0004673">
    <property type="term" value="F:protein histidine kinase activity"/>
    <property type="evidence" value="ECO:0007669"/>
    <property type="project" value="UniProtKB-EC"/>
</dbReference>
<dbReference type="GO" id="GO:0000160">
    <property type="term" value="P:phosphorelay signal transduction system"/>
    <property type="evidence" value="ECO:0007669"/>
    <property type="project" value="InterPro"/>
</dbReference>
<evidence type="ECO:0000256" key="14">
    <source>
        <dbReference type="SAM" id="Phobius"/>
    </source>
</evidence>
<keyword evidence="9" id="KW-0418">Kinase</keyword>
<dbReference type="SUPFAM" id="SSF55874">
    <property type="entry name" value="ATPase domain of HSP90 chaperone/DNA topoisomerase II/histidine kinase"/>
    <property type="match status" value="1"/>
</dbReference>
<protein>
    <recommendedName>
        <fullName evidence="3">histidine kinase</fullName>
        <ecNumber evidence="3">2.7.13.3</ecNumber>
    </recommendedName>
</protein>
<evidence type="ECO:0000259" key="16">
    <source>
        <dbReference type="PROSITE" id="PS50110"/>
    </source>
</evidence>
<dbReference type="InterPro" id="IPR011006">
    <property type="entry name" value="CheY-like_superfamily"/>
</dbReference>
<dbReference type="PROSITE" id="PS50110">
    <property type="entry name" value="RESPONSE_REGULATORY"/>
    <property type="match status" value="1"/>
</dbReference>
<feature type="domain" description="HAMP" evidence="17">
    <location>
        <begin position="308"/>
        <end position="362"/>
    </location>
</feature>
<dbReference type="PROSITE" id="PS50109">
    <property type="entry name" value="HIS_KIN"/>
    <property type="match status" value="1"/>
</dbReference>
<dbReference type="SMART" id="SM00387">
    <property type="entry name" value="HATPase_c"/>
    <property type="match status" value="1"/>
</dbReference>
<keyword evidence="11 14" id="KW-0472">Membrane</keyword>
<evidence type="ECO:0000256" key="13">
    <source>
        <dbReference type="PROSITE-ProRule" id="PRU00169"/>
    </source>
</evidence>
<dbReference type="EC" id="2.7.13.3" evidence="3"/>
<evidence type="ECO:0000256" key="2">
    <source>
        <dbReference type="ARBA" id="ARBA00004236"/>
    </source>
</evidence>
<evidence type="ECO:0000256" key="6">
    <source>
        <dbReference type="ARBA" id="ARBA00022553"/>
    </source>
</evidence>
<keyword evidence="5" id="KW-0488">Methylation</keyword>
<comment type="subcellular location">
    <subcellularLocation>
        <location evidence="2">Cell membrane</location>
    </subcellularLocation>
</comment>
<comment type="caution">
    <text evidence="18">The sequence shown here is derived from an EMBL/GenBank/DDBJ whole genome shotgun (WGS) entry which is preliminary data.</text>
</comment>
<feature type="transmembrane region" description="Helical" evidence="14">
    <location>
        <begin position="287"/>
        <end position="311"/>
    </location>
</feature>
<dbReference type="InterPro" id="IPR003660">
    <property type="entry name" value="HAMP_dom"/>
</dbReference>
<keyword evidence="4" id="KW-1003">Cell membrane</keyword>
<evidence type="ECO:0000256" key="7">
    <source>
        <dbReference type="ARBA" id="ARBA00022679"/>
    </source>
</evidence>
<dbReference type="PRINTS" id="PR00344">
    <property type="entry name" value="BCTRLSENSOR"/>
</dbReference>
<keyword evidence="8 14" id="KW-0812">Transmembrane</keyword>
<keyword evidence="19" id="KW-1185">Reference proteome</keyword>
<dbReference type="SUPFAM" id="SSF52172">
    <property type="entry name" value="CheY-like"/>
    <property type="match status" value="1"/>
</dbReference>
<keyword evidence="7" id="KW-0808">Transferase</keyword>
<feature type="domain" description="Histidine kinase" evidence="15">
    <location>
        <begin position="491"/>
        <end position="698"/>
    </location>
</feature>
<dbReference type="PANTHER" id="PTHR43065:SF42">
    <property type="entry name" value="TWO-COMPONENT SENSOR PPRA"/>
    <property type="match status" value="1"/>
</dbReference>
<dbReference type="InterPro" id="IPR036890">
    <property type="entry name" value="HATPase_C_sf"/>
</dbReference>
<dbReference type="Gene3D" id="6.10.340.10">
    <property type="match status" value="1"/>
</dbReference>
<dbReference type="RefSeq" id="WP_200687017.1">
    <property type="nucleotide sequence ID" value="NZ_JAEPRQ010000004.1"/>
</dbReference>
<feature type="modified residue" description="4-aspartylphosphate" evidence="13">
    <location>
        <position position="757"/>
    </location>
</feature>